<dbReference type="GO" id="GO:0006508">
    <property type="term" value="P:proteolysis"/>
    <property type="evidence" value="ECO:0007669"/>
    <property type="project" value="UniProtKB-KW"/>
</dbReference>
<dbReference type="GeneID" id="62194058"/>
<dbReference type="OrthoDB" id="5065855at2759"/>
<evidence type="ECO:0000313" key="7">
    <source>
        <dbReference type="EMBL" id="QPG73347.1"/>
    </source>
</evidence>
<dbReference type="GO" id="GO:0008234">
    <property type="term" value="F:cysteine-type peptidase activity"/>
    <property type="evidence" value="ECO:0007669"/>
    <property type="project" value="UniProtKB-KW"/>
</dbReference>
<keyword evidence="3" id="KW-0378">Hydrolase</keyword>
<dbReference type="InterPro" id="IPR038765">
    <property type="entry name" value="Papain-like_cys_pep_sf"/>
</dbReference>
<feature type="compositionally biased region" description="Basic and acidic residues" evidence="5">
    <location>
        <begin position="116"/>
        <end position="130"/>
    </location>
</feature>
<evidence type="ECO:0000256" key="5">
    <source>
        <dbReference type="SAM" id="MobiDB-lite"/>
    </source>
</evidence>
<feature type="domain" description="Ubiquitin-like protease family profile" evidence="6">
    <location>
        <begin position="188"/>
        <end position="362"/>
    </location>
</feature>
<reference evidence="7" key="1">
    <citation type="submission" date="2020-10" db="EMBL/GenBank/DDBJ databases">
        <authorList>
            <person name="Roach M.J.R."/>
        </authorList>
    </citation>
    <scope>NUCLEOTIDE SEQUENCE</scope>
    <source>
        <strain evidence="7">CBS 1945</strain>
    </source>
</reference>
<keyword evidence="8" id="KW-1185">Reference proteome</keyword>
<name>A0A875RTC1_EENNA</name>
<comment type="similarity">
    <text evidence="1">Belongs to the peptidase C48 family.</text>
</comment>
<dbReference type="EMBL" id="CP064812">
    <property type="protein sequence ID" value="QPG73347.1"/>
    <property type="molecule type" value="Genomic_DNA"/>
</dbReference>
<dbReference type="PANTHER" id="PTHR46468:SF1">
    <property type="entry name" value="SENTRIN-SPECIFIC PROTEASE 8"/>
    <property type="match status" value="1"/>
</dbReference>
<dbReference type="GO" id="GO:0019784">
    <property type="term" value="F:deNEDDylase activity"/>
    <property type="evidence" value="ECO:0007669"/>
    <property type="project" value="InterPro"/>
</dbReference>
<dbReference type="RefSeq" id="XP_038776912.1">
    <property type="nucleotide sequence ID" value="XM_038920984.1"/>
</dbReference>
<organism evidence="7 8">
    <name type="scientific">Eeniella nana</name>
    <name type="common">Yeast</name>
    <name type="synonym">Brettanomyces nanus</name>
    <dbReference type="NCBI Taxonomy" id="13502"/>
    <lineage>
        <taxon>Eukaryota</taxon>
        <taxon>Fungi</taxon>
        <taxon>Dikarya</taxon>
        <taxon>Ascomycota</taxon>
        <taxon>Saccharomycotina</taxon>
        <taxon>Pichiomycetes</taxon>
        <taxon>Pichiales</taxon>
        <taxon>Pichiaceae</taxon>
        <taxon>Brettanomyces</taxon>
    </lineage>
</organism>
<dbReference type="AlphaFoldDB" id="A0A875RTC1"/>
<dbReference type="PANTHER" id="PTHR46468">
    <property type="entry name" value="SENTRIN-SPECIFIC PROTEASE 8"/>
    <property type="match status" value="1"/>
</dbReference>
<dbReference type="KEGG" id="bnn:FOA43_000657"/>
<keyword evidence="4" id="KW-0788">Thiol protease</keyword>
<feature type="region of interest" description="Disordered" evidence="5">
    <location>
        <begin position="94"/>
        <end position="152"/>
    </location>
</feature>
<evidence type="ECO:0000256" key="2">
    <source>
        <dbReference type="ARBA" id="ARBA00022670"/>
    </source>
</evidence>
<proteinExistence type="inferred from homology"/>
<dbReference type="InterPro" id="IPR003653">
    <property type="entry name" value="Peptidase_C48_C"/>
</dbReference>
<dbReference type="GO" id="GO:0000338">
    <property type="term" value="P:protein deneddylation"/>
    <property type="evidence" value="ECO:0007669"/>
    <property type="project" value="TreeGrafter"/>
</dbReference>
<evidence type="ECO:0000256" key="3">
    <source>
        <dbReference type="ARBA" id="ARBA00022801"/>
    </source>
</evidence>
<evidence type="ECO:0000256" key="1">
    <source>
        <dbReference type="ARBA" id="ARBA00005234"/>
    </source>
</evidence>
<evidence type="ECO:0000259" key="6">
    <source>
        <dbReference type="PROSITE" id="PS50600"/>
    </source>
</evidence>
<evidence type="ECO:0000256" key="4">
    <source>
        <dbReference type="ARBA" id="ARBA00022807"/>
    </source>
</evidence>
<dbReference type="Gene3D" id="3.40.395.10">
    <property type="entry name" value="Adenoviral Proteinase, Chain A"/>
    <property type="match status" value="1"/>
</dbReference>
<accession>A0A875RTC1</accession>
<keyword evidence="2" id="KW-0645">Protease</keyword>
<dbReference type="PROSITE" id="PS50600">
    <property type="entry name" value="ULP_PROTEASE"/>
    <property type="match status" value="1"/>
</dbReference>
<evidence type="ECO:0000313" key="8">
    <source>
        <dbReference type="Proteomes" id="UP000662931"/>
    </source>
</evidence>
<sequence>MIKTIFSAHKGYYIPDLEKESPHEAIELGGHLASNGFDTLDWNKRSDDYGGEDYDDGSDSVEDSQAARDLIFKESGYHHPNGFVESLLTTTTTHVSQKSLESESEDDGMKTKKSMTKSERKELKKKQKEEKKKRKKLEKQEKLRHHHKSSEDYSMDGYKLDKIRILNGLFTQACKMMDGPRALKFEDIVLSQGDLSTLLEDAWLNDNIIGFIYEYLTASQTRTTLKRRVKYMGEDKANSSVVLLLPTFSFLLANDPSPEQLKDVLPNMDGASFIFMPVNDSIDFDLGEGGSHWSLVLFSLKDRKAFVYDSMFRANETESLQLIKNTETLLDTSFEVIFDEYSPQQINGSDCGPLTCAMTALLLDRVINVNDNTFISLSMKNVLLSAIDARIFMLGTITNLMKKQKEITT</sequence>
<dbReference type="Proteomes" id="UP000662931">
    <property type="component" value="Chromosome 1"/>
</dbReference>
<gene>
    <name evidence="7" type="ORF">FOA43_000657</name>
</gene>
<protein>
    <recommendedName>
        <fullName evidence="6">Ubiquitin-like protease family profile domain-containing protein</fullName>
    </recommendedName>
</protein>
<dbReference type="SUPFAM" id="SSF54001">
    <property type="entry name" value="Cysteine proteinases"/>
    <property type="match status" value="1"/>
</dbReference>
<dbReference type="InterPro" id="IPR044613">
    <property type="entry name" value="Nep1/2-like"/>
</dbReference>
<feature type="compositionally biased region" description="Basic residues" evidence="5">
    <location>
        <begin position="131"/>
        <end position="148"/>
    </location>
</feature>
<dbReference type="Pfam" id="PF02902">
    <property type="entry name" value="Peptidase_C48"/>
    <property type="match status" value="1"/>
</dbReference>